<evidence type="ECO:0000256" key="1">
    <source>
        <dbReference type="SAM" id="SignalP"/>
    </source>
</evidence>
<dbReference type="RefSeq" id="WP_073020532.1">
    <property type="nucleotide sequence ID" value="NZ_FQWF01000010.1"/>
</dbReference>
<keyword evidence="3" id="KW-1185">Reference proteome</keyword>
<evidence type="ECO:0000313" key="3">
    <source>
        <dbReference type="Proteomes" id="UP000184020"/>
    </source>
</evidence>
<dbReference type="Proteomes" id="UP000184020">
    <property type="component" value="Unassembled WGS sequence"/>
</dbReference>
<reference evidence="3" key="1">
    <citation type="submission" date="2016-11" db="EMBL/GenBank/DDBJ databases">
        <authorList>
            <person name="Varghese N."/>
            <person name="Submissions S."/>
        </authorList>
    </citation>
    <scope>NUCLEOTIDE SEQUENCE [LARGE SCALE GENOMIC DNA]</scope>
    <source>
        <strain evidence="3">DSM 17659</strain>
    </source>
</reference>
<feature type="chain" id="PRO_5012657690" description="Lipoprotein" evidence="1">
    <location>
        <begin position="21"/>
        <end position="212"/>
    </location>
</feature>
<accession>A0A1M5MXB8</accession>
<protein>
    <recommendedName>
        <fullName evidence="4">Lipoprotein</fullName>
    </recommendedName>
</protein>
<proteinExistence type="predicted"/>
<dbReference type="EMBL" id="FQWF01000010">
    <property type="protein sequence ID" value="SHG81990.1"/>
    <property type="molecule type" value="Genomic_DNA"/>
</dbReference>
<name>A0A1M5MXB8_9FLAO</name>
<evidence type="ECO:0000313" key="2">
    <source>
        <dbReference type="EMBL" id="SHG81990.1"/>
    </source>
</evidence>
<keyword evidence="1" id="KW-0732">Signal</keyword>
<dbReference type="OrthoDB" id="646079at2"/>
<gene>
    <name evidence="2" type="ORF">SAMN05444372_11078</name>
</gene>
<dbReference type="AlphaFoldDB" id="A0A1M5MXB8"/>
<feature type="signal peptide" evidence="1">
    <location>
        <begin position="1"/>
        <end position="20"/>
    </location>
</feature>
<sequence length="212" mass="24098">MKKIFLYLAIFMSFATLLHSCSTDSESIIENKSDNIDKQGRNFKYNSKSTGIIPANSSNPFDTDGRMLYEQKSLDNSKNFLDGNVIPKTTGIETLTVSSSARNHLQEIIATWEMTPDAKLSFSHFIDSLLGLIRLQEQYETLYNFIVDYEEDILLDDNLSTEDKESLLINSSIIRYATYEASIKPPKNKDPDWTILFREVSSSKNVVVQGLK</sequence>
<organism evidence="2 3">
    <name type="scientific">Flavobacterium micromati</name>
    <dbReference type="NCBI Taxonomy" id="229205"/>
    <lineage>
        <taxon>Bacteria</taxon>
        <taxon>Pseudomonadati</taxon>
        <taxon>Bacteroidota</taxon>
        <taxon>Flavobacteriia</taxon>
        <taxon>Flavobacteriales</taxon>
        <taxon>Flavobacteriaceae</taxon>
        <taxon>Flavobacterium</taxon>
    </lineage>
</organism>
<dbReference type="STRING" id="229205.SAMN05444372_11078"/>
<evidence type="ECO:0008006" key="4">
    <source>
        <dbReference type="Google" id="ProtNLM"/>
    </source>
</evidence>